<organism evidence="2 3">
    <name type="scientific">Pantoea ananatis (strain LMG 20103)</name>
    <dbReference type="NCBI Taxonomy" id="706191"/>
    <lineage>
        <taxon>Bacteria</taxon>
        <taxon>Pseudomonadati</taxon>
        <taxon>Pseudomonadota</taxon>
        <taxon>Gammaproteobacteria</taxon>
        <taxon>Enterobacterales</taxon>
        <taxon>Erwiniaceae</taxon>
        <taxon>Pantoea</taxon>
    </lineage>
</organism>
<sequence>MRDEPVRLLHRTFRYAADKLALEKQENHDKRHDNDHRASHQHRDINGVLILEKHHANGQGSQLIFVDQNQRNKEFVPRPDKQQQGQRGDRGPDGRN</sequence>
<dbReference type="HOGENOM" id="CLU_2357125_0_0_6"/>
<dbReference type="EMBL" id="CP001875">
    <property type="protein sequence ID" value="ADD75490.1"/>
    <property type="molecule type" value="Genomic_DNA"/>
</dbReference>
<proteinExistence type="predicted"/>
<accession>D4GHH5</accession>
<evidence type="ECO:0000256" key="1">
    <source>
        <dbReference type="SAM" id="MobiDB-lite"/>
    </source>
</evidence>
<feature type="compositionally biased region" description="Basic and acidic residues" evidence="1">
    <location>
        <begin position="70"/>
        <end position="96"/>
    </location>
</feature>
<dbReference type="KEGG" id="pam:PANA_0323"/>
<feature type="region of interest" description="Disordered" evidence="1">
    <location>
        <begin position="67"/>
        <end position="96"/>
    </location>
</feature>
<dbReference type="AlphaFoldDB" id="D4GHH5"/>
<evidence type="ECO:0000313" key="2">
    <source>
        <dbReference type="EMBL" id="ADD75490.1"/>
    </source>
</evidence>
<evidence type="ECO:0000313" key="3">
    <source>
        <dbReference type="Proteomes" id="UP000001702"/>
    </source>
</evidence>
<reference evidence="2 3" key="1">
    <citation type="journal article" date="2010" name="J. Bacteriol.">
        <title>Genome sequence of Pantoea ananatis LMG20103, the causative agent of Eucalyptus blight and dieback.</title>
        <authorList>
            <person name="De Maayer P."/>
            <person name="Chan W.Y."/>
            <person name="Venter S.N."/>
            <person name="Toth I.K."/>
            <person name="Birch P.R."/>
            <person name="Joubert F."/>
            <person name="Coutinho T.A."/>
        </authorList>
    </citation>
    <scope>NUCLEOTIDE SEQUENCE [LARGE SCALE GENOMIC DNA]</scope>
    <source>
        <strain evidence="2 3">LMG 20103</strain>
    </source>
</reference>
<gene>
    <name evidence="2" type="ordered locus">PANA_0323</name>
</gene>
<dbReference type="Proteomes" id="UP000001702">
    <property type="component" value="Chromosome"/>
</dbReference>
<name>D4GHH5_PANAM</name>
<dbReference type="STRING" id="706191.PANA_0323"/>
<keyword evidence="3" id="KW-1185">Reference proteome</keyword>
<protein>
    <submittedName>
        <fullName evidence="2">Uncharacterized protein</fullName>
    </submittedName>
</protein>